<keyword evidence="1" id="KW-0472">Membrane</keyword>
<dbReference type="EMBL" id="CAUYUJ010019282">
    <property type="protein sequence ID" value="CAK0889982.1"/>
    <property type="molecule type" value="Genomic_DNA"/>
</dbReference>
<dbReference type="Proteomes" id="UP001189429">
    <property type="component" value="Unassembled WGS sequence"/>
</dbReference>
<comment type="caution">
    <text evidence="2">The sequence shown here is derived from an EMBL/GenBank/DDBJ whole genome shotgun (WGS) entry which is preliminary data.</text>
</comment>
<evidence type="ECO:0000256" key="1">
    <source>
        <dbReference type="SAM" id="Phobius"/>
    </source>
</evidence>
<protein>
    <submittedName>
        <fullName evidence="2">Uncharacterized protein</fullName>
    </submittedName>
</protein>
<evidence type="ECO:0000313" key="3">
    <source>
        <dbReference type="Proteomes" id="UP001189429"/>
    </source>
</evidence>
<keyword evidence="1" id="KW-1133">Transmembrane helix</keyword>
<sequence>MRRGSAAGGQGECAPVASRAVASFPRGAALRAFRCFLFVLFRARPGAAREPAAPGRPWAARWHIVIIFFSFPLFIRLTVLLLVLLVFFLFLVLVVLFFLLIISLPTLGNFGSAGTVAFV</sequence>
<organism evidence="2 3">
    <name type="scientific">Prorocentrum cordatum</name>
    <dbReference type="NCBI Taxonomy" id="2364126"/>
    <lineage>
        <taxon>Eukaryota</taxon>
        <taxon>Sar</taxon>
        <taxon>Alveolata</taxon>
        <taxon>Dinophyceae</taxon>
        <taxon>Prorocentrales</taxon>
        <taxon>Prorocentraceae</taxon>
        <taxon>Prorocentrum</taxon>
    </lineage>
</organism>
<evidence type="ECO:0000313" key="2">
    <source>
        <dbReference type="EMBL" id="CAK0889982.1"/>
    </source>
</evidence>
<name>A0ABN9WX48_9DINO</name>
<feature type="transmembrane region" description="Helical" evidence="1">
    <location>
        <begin position="58"/>
        <end position="75"/>
    </location>
</feature>
<keyword evidence="3" id="KW-1185">Reference proteome</keyword>
<keyword evidence="1" id="KW-0812">Transmembrane</keyword>
<accession>A0ABN9WX48</accession>
<gene>
    <name evidence="2" type="ORF">PCOR1329_LOCUS70331</name>
</gene>
<reference evidence="2" key="1">
    <citation type="submission" date="2023-10" db="EMBL/GenBank/DDBJ databases">
        <authorList>
            <person name="Chen Y."/>
            <person name="Shah S."/>
            <person name="Dougan E. K."/>
            <person name="Thang M."/>
            <person name="Chan C."/>
        </authorList>
    </citation>
    <scope>NUCLEOTIDE SEQUENCE [LARGE SCALE GENOMIC DNA]</scope>
</reference>
<proteinExistence type="predicted"/>
<feature type="transmembrane region" description="Helical" evidence="1">
    <location>
        <begin position="81"/>
        <end position="102"/>
    </location>
</feature>